<dbReference type="Gene3D" id="1.20.1250.20">
    <property type="entry name" value="MFS general substrate transporter like domains"/>
    <property type="match status" value="1"/>
</dbReference>
<dbReference type="EMBL" id="JAEUBG010003235">
    <property type="protein sequence ID" value="KAH3683092.1"/>
    <property type="molecule type" value="Genomic_DNA"/>
</dbReference>
<dbReference type="Proteomes" id="UP000774326">
    <property type="component" value="Unassembled WGS sequence"/>
</dbReference>
<dbReference type="PANTHER" id="PTHR23294:SF57">
    <property type="entry name" value="CINA C-TERMINAL DOMAIN-CONTAINING PROTEIN"/>
    <property type="match status" value="1"/>
</dbReference>
<dbReference type="OrthoDB" id="196103at2759"/>
<keyword evidence="7" id="KW-1185">Reference proteome</keyword>
<feature type="transmembrane region" description="Helical" evidence="5">
    <location>
        <begin position="9"/>
        <end position="31"/>
    </location>
</feature>
<name>A0A9P8Q347_WICPI</name>
<comment type="caution">
    <text evidence="6">The sequence shown here is derived from an EMBL/GenBank/DDBJ whole genome shotgun (WGS) entry which is preliminary data.</text>
</comment>
<keyword evidence="2 5" id="KW-0812">Transmembrane</keyword>
<reference evidence="6" key="2">
    <citation type="submission" date="2021-01" db="EMBL/GenBank/DDBJ databases">
        <authorList>
            <person name="Schikora-Tamarit M.A."/>
        </authorList>
    </citation>
    <scope>NUCLEOTIDE SEQUENCE</scope>
    <source>
        <strain evidence="6">CBS2887</strain>
    </source>
</reference>
<feature type="transmembrane region" description="Helical" evidence="5">
    <location>
        <begin position="78"/>
        <end position="98"/>
    </location>
</feature>
<dbReference type="PANTHER" id="PTHR23294">
    <property type="entry name" value="ET TRANSLATION PRODUCT-RELATED"/>
    <property type="match status" value="1"/>
</dbReference>
<reference evidence="6" key="1">
    <citation type="journal article" date="2021" name="Open Biol.">
        <title>Shared evolutionary footprints suggest mitochondrial oxidative damage underlies multiple complex I losses in fungi.</title>
        <authorList>
            <person name="Schikora-Tamarit M.A."/>
            <person name="Marcet-Houben M."/>
            <person name="Nosek J."/>
            <person name="Gabaldon T."/>
        </authorList>
    </citation>
    <scope>NUCLEOTIDE SEQUENCE</scope>
    <source>
        <strain evidence="6">CBS2887</strain>
    </source>
</reference>
<gene>
    <name evidence="6" type="ORF">WICPIJ_005917</name>
</gene>
<evidence type="ECO:0000256" key="3">
    <source>
        <dbReference type="ARBA" id="ARBA00022989"/>
    </source>
</evidence>
<feature type="transmembrane region" description="Helical" evidence="5">
    <location>
        <begin position="176"/>
        <end position="194"/>
    </location>
</feature>
<feature type="transmembrane region" description="Helical" evidence="5">
    <location>
        <begin position="51"/>
        <end position="71"/>
    </location>
</feature>
<dbReference type="SUPFAM" id="SSF103473">
    <property type="entry name" value="MFS general substrate transporter"/>
    <property type="match status" value="1"/>
</dbReference>
<feature type="transmembrane region" description="Helical" evidence="5">
    <location>
        <begin position="229"/>
        <end position="247"/>
    </location>
</feature>
<evidence type="ECO:0000313" key="6">
    <source>
        <dbReference type="EMBL" id="KAH3683092.1"/>
    </source>
</evidence>
<dbReference type="GO" id="GO:0022857">
    <property type="term" value="F:transmembrane transporter activity"/>
    <property type="evidence" value="ECO:0007669"/>
    <property type="project" value="InterPro"/>
</dbReference>
<feature type="transmembrane region" description="Helical" evidence="5">
    <location>
        <begin position="143"/>
        <end position="164"/>
    </location>
</feature>
<keyword evidence="4 5" id="KW-0472">Membrane</keyword>
<evidence type="ECO:0000256" key="1">
    <source>
        <dbReference type="ARBA" id="ARBA00004141"/>
    </source>
</evidence>
<dbReference type="InterPro" id="IPR011701">
    <property type="entry name" value="MFS"/>
</dbReference>
<proteinExistence type="predicted"/>
<dbReference type="Pfam" id="PF07690">
    <property type="entry name" value="MFS_1"/>
    <property type="match status" value="1"/>
</dbReference>
<feature type="transmembrane region" description="Helical" evidence="5">
    <location>
        <begin position="104"/>
        <end position="122"/>
    </location>
</feature>
<evidence type="ECO:0000256" key="2">
    <source>
        <dbReference type="ARBA" id="ARBA00022692"/>
    </source>
</evidence>
<dbReference type="AlphaFoldDB" id="A0A9P8Q347"/>
<dbReference type="InterPro" id="IPR051617">
    <property type="entry name" value="UNC-93-like_regulator"/>
</dbReference>
<dbReference type="InterPro" id="IPR036259">
    <property type="entry name" value="MFS_trans_sf"/>
</dbReference>
<evidence type="ECO:0000256" key="5">
    <source>
        <dbReference type="SAM" id="Phobius"/>
    </source>
</evidence>
<protein>
    <submittedName>
        <fullName evidence="6">Uncharacterized protein</fullName>
    </submittedName>
</protein>
<dbReference type="GO" id="GO:0016020">
    <property type="term" value="C:membrane"/>
    <property type="evidence" value="ECO:0007669"/>
    <property type="project" value="UniProtKB-SubCell"/>
</dbReference>
<feature type="transmembrane region" description="Helical" evidence="5">
    <location>
        <begin position="267"/>
        <end position="286"/>
    </location>
</feature>
<accession>A0A9P8Q347</accession>
<organism evidence="6 7">
    <name type="scientific">Wickerhamomyces pijperi</name>
    <name type="common">Yeast</name>
    <name type="synonym">Pichia pijperi</name>
    <dbReference type="NCBI Taxonomy" id="599730"/>
    <lineage>
        <taxon>Eukaryota</taxon>
        <taxon>Fungi</taxon>
        <taxon>Dikarya</taxon>
        <taxon>Ascomycota</taxon>
        <taxon>Saccharomycotina</taxon>
        <taxon>Saccharomycetes</taxon>
        <taxon>Phaffomycetales</taxon>
        <taxon>Wickerhamomycetaceae</taxon>
        <taxon>Wickerhamomyces</taxon>
    </lineage>
</organism>
<feature type="transmembrane region" description="Helical" evidence="5">
    <location>
        <begin position="298"/>
        <end position="317"/>
    </location>
</feature>
<evidence type="ECO:0000313" key="7">
    <source>
        <dbReference type="Proteomes" id="UP000774326"/>
    </source>
</evidence>
<keyword evidence="3 5" id="KW-1133">Transmembrane helix</keyword>
<evidence type="ECO:0000256" key="4">
    <source>
        <dbReference type="ARBA" id="ARBA00023136"/>
    </source>
</evidence>
<sequence>MTFKERIILVYRSVLFQAVMLGMIAFTQLGIKESISELGGGGLRNVSTSNAQQAILFAVMIPGAPIASILANRYGIHISAFLGSISGIFISTALYENSRTGNQWYIYFGAVLSGITSSFYWSSESTVAILYPNDRSRGLFLGVWRSLTTCGSLIAGAIAFSLNIHGKTTSSVTLNTYRVLIAIQCTGPIFGALVSPPEKIIKPDGKVLKTNIVEDLTVKQRIMQYRAIISRKEILCFLPLFFSLFWWKPFENNFVGQKFTTRVRGMNSFVASVVSLVTNIAMIALYDCKWVSRKNKTRFIWIGGAAIKATFYIWSLYNVKWLEKHVKKSKRIDFGDKYFKRTYIPLLLANIASEWMFN</sequence>
<comment type="subcellular location">
    <subcellularLocation>
        <location evidence="1">Membrane</location>
        <topology evidence="1">Multi-pass membrane protein</topology>
    </subcellularLocation>
</comment>